<evidence type="ECO:0000313" key="3">
    <source>
        <dbReference type="Proteomes" id="UP000033452"/>
    </source>
</evidence>
<reference evidence="2 3" key="1">
    <citation type="journal article" date="2015" name="BMC Genomics">
        <title>Genome mining reveals unlocked bioactive potential of marine Gram-negative bacteria.</title>
        <authorList>
            <person name="Machado H."/>
            <person name="Sonnenschein E.C."/>
            <person name="Melchiorsen J."/>
            <person name="Gram L."/>
        </authorList>
    </citation>
    <scope>NUCLEOTIDE SEQUENCE [LARGE SCALE GENOMIC DNA]</scope>
    <source>
        <strain evidence="2 3">S2471</strain>
    </source>
</reference>
<gene>
    <name evidence="2" type="ORF">TW77_12355</name>
</gene>
<name>A0A0F4QLJ6_9GAMM</name>
<comment type="caution">
    <text evidence="2">The sequence shown here is derived from an EMBL/GenBank/DDBJ whole genome shotgun (WGS) entry which is preliminary data.</text>
</comment>
<organism evidence="2 3">
    <name type="scientific">Pseudoalteromonas rubra</name>
    <dbReference type="NCBI Taxonomy" id="43658"/>
    <lineage>
        <taxon>Bacteria</taxon>
        <taxon>Pseudomonadati</taxon>
        <taxon>Pseudomonadota</taxon>
        <taxon>Gammaproteobacteria</taxon>
        <taxon>Alteromonadales</taxon>
        <taxon>Pseudoalteromonadaceae</taxon>
        <taxon>Pseudoalteromonas</taxon>
    </lineage>
</organism>
<accession>A0A0F4QLJ6</accession>
<dbReference type="InterPro" id="IPR008249">
    <property type="entry name" value="UPF0231"/>
</dbReference>
<comment type="similarity">
    <text evidence="1">Belongs to the UPF0231 family.</text>
</comment>
<dbReference type="EMBL" id="JXYA01000027">
    <property type="protein sequence ID" value="KJZ08209.1"/>
    <property type="molecule type" value="Genomic_DNA"/>
</dbReference>
<protein>
    <submittedName>
        <fullName evidence="2">Uncharacterized protein</fullName>
    </submittedName>
</protein>
<evidence type="ECO:0000256" key="1">
    <source>
        <dbReference type="ARBA" id="ARBA00005367"/>
    </source>
</evidence>
<dbReference type="PATRIC" id="fig|43658.5.peg.2613"/>
<keyword evidence="3" id="KW-1185">Reference proteome</keyword>
<proteinExistence type="inferred from homology"/>
<dbReference type="Pfam" id="PF06062">
    <property type="entry name" value="UPF0231"/>
    <property type="match status" value="1"/>
</dbReference>
<evidence type="ECO:0000313" key="2">
    <source>
        <dbReference type="EMBL" id="KJZ08209.1"/>
    </source>
</evidence>
<dbReference type="RefSeq" id="WP_046005295.1">
    <property type="nucleotide sequence ID" value="NZ_JXYA01000027.1"/>
</dbReference>
<sequence length="124" mass="14389">MEYQFIRDPISGFRVKMSAEHELVGRWLNDELEHAALPGLLARLKEIKATRDEFCLEGREVRLIVSHQEALFEAHDLYHEQTDALSAYSDDALALEEHGLSAGCGFEDFEALLLDWQDFIRRRR</sequence>
<dbReference type="OrthoDB" id="5739292at2"/>
<dbReference type="Proteomes" id="UP000033452">
    <property type="component" value="Unassembled WGS sequence"/>
</dbReference>
<dbReference type="AlphaFoldDB" id="A0A0F4QLJ6"/>